<dbReference type="EMBL" id="PDCK01000040">
    <property type="protein sequence ID" value="PRQ51659.1"/>
    <property type="molecule type" value="Genomic_DNA"/>
</dbReference>
<evidence type="ECO:0000313" key="1">
    <source>
        <dbReference type="EMBL" id="PRQ51659.1"/>
    </source>
</evidence>
<keyword evidence="2" id="KW-1185">Reference proteome</keyword>
<comment type="caution">
    <text evidence="1">The sequence shown here is derived from an EMBL/GenBank/DDBJ whole genome shotgun (WGS) entry which is preliminary data.</text>
</comment>
<gene>
    <name evidence="1" type="ORF">RchiOBHm_Chr2g0146921</name>
</gene>
<accession>A0A2P6RZ06</accession>
<dbReference type="Proteomes" id="UP000238479">
    <property type="component" value="Chromosome 2"/>
</dbReference>
<protein>
    <submittedName>
        <fullName evidence="1">Uncharacterized protein</fullName>
    </submittedName>
</protein>
<evidence type="ECO:0000313" key="2">
    <source>
        <dbReference type="Proteomes" id="UP000238479"/>
    </source>
</evidence>
<proteinExistence type="predicted"/>
<dbReference type="Gramene" id="PRQ51659">
    <property type="protein sequence ID" value="PRQ51659"/>
    <property type="gene ID" value="RchiOBHm_Chr2g0146921"/>
</dbReference>
<sequence length="64" mass="7619">MVWRGGFGCRVRESIMELGSWWWCAAEWEEECIWNEVRSWSVGEEERRRDGMGLVVSSGYCRLE</sequence>
<reference evidence="1 2" key="1">
    <citation type="journal article" date="2018" name="Nat. Genet.">
        <title>The Rosa genome provides new insights in the design of modern roses.</title>
        <authorList>
            <person name="Bendahmane M."/>
        </authorList>
    </citation>
    <scope>NUCLEOTIDE SEQUENCE [LARGE SCALE GENOMIC DNA]</scope>
    <source>
        <strain evidence="2">cv. Old Blush</strain>
    </source>
</reference>
<dbReference type="AlphaFoldDB" id="A0A2P6RZ06"/>
<organism evidence="1 2">
    <name type="scientific">Rosa chinensis</name>
    <name type="common">China rose</name>
    <dbReference type="NCBI Taxonomy" id="74649"/>
    <lineage>
        <taxon>Eukaryota</taxon>
        <taxon>Viridiplantae</taxon>
        <taxon>Streptophyta</taxon>
        <taxon>Embryophyta</taxon>
        <taxon>Tracheophyta</taxon>
        <taxon>Spermatophyta</taxon>
        <taxon>Magnoliopsida</taxon>
        <taxon>eudicotyledons</taxon>
        <taxon>Gunneridae</taxon>
        <taxon>Pentapetalae</taxon>
        <taxon>rosids</taxon>
        <taxon>fabids</taxon>
        <taxon>Rosales</taxon>
        <taxon>Rosaceae</taxon>
        <taxon>Rosoideae</taxon>
        <taxon>Rosoideae incertae sedis</taxon>
        <taxon>Rosa</taxon>
    </lineage>
</organism>
<name>A0A2P6RZ06_ROSCH</name>